<dbReference type="STRING" id="429701.A0A2G9GW12"/>
<gene>
    <name evidence="3" type="ORF">CDL12_17947</name>
</gene>
<feature type="region of interest" description="Disordered" evidence="1">
    <location>
        <begin position="147"/>
        <end position="178"/>
    </location>
</feature>
<evidence type="ECO:0000256" key="2">
    <source>
        <dbReference type="SAM" id="Phobius"/>
    </source>
</evidence>
<keyword evidence="2" id="KW-0472">Membrane</keyword>
<evidence type="ECO:0000313" key="4">
    <source>
        <dbReference type="Proteomes" id="UP000231279"/>
    </source>
</evidence>
<dbReference type="AlphaFoldDB" id="A0A2G9GW12"/>
<dbReference type="Proteomes" id="UP000231279">
    <property type="component" value="Unassembled WGS sequence"/>
</dbReference>
<keyword evidence="2" id="KW-1133">Transmembrane helix</keyword>
<protein>
    <submittedName>
        <fullName evidence="3">Uncharacterized protein</fullName>
    </submittedName>
</protein>
<comment type="caution">
    <text evidence="3">The sequence shown here is derived from an EMBL/GenBank/DDBJ whole genome shotgun (WGS) entry which is preliminary data.</text>
</comment>
<keyword evidence="2" id="KW-0812">Transmembrane</keyword>
<reference evidence="4" key="1">
    <citation type="journal article" date="2018" name="Gigascience">
        <title>Genome assembly of the Pink Ipe (Handroanthus impetiginosus, Bignoniaceae), a highly valued, ecologically keystone Neotropical timber forest tree.</title>
        <authorList>
            <person name="Silva-Junior O.B."/>
            <person name="Grattapaglia D."/>
            <person name="Novaes E."/>
            <person name="Collevatti R.G."/>
        </authorList>
    </citation>
    <scope>NUCLEOTIDE SEQUENCE [LARGE SCALE GENOMIC DNA]</scope>
    <source>
        <strain evidence="4">cv. UFG-1</strain>
    </source>
</reference>
<evidence type="ECO:0000313" key="3">
    <source>
        <dbReference type="EMBL" id="PIN09473.1"/>
    </source>
</evidence>
<accession>A0A2G9GW12</accession>
<proteinExistence type="predicted"/>
<dbReference type="EMBL" id="NKXS01003530">
    <property type="protein sequence ID" value="PIN09473.1"/>
    <property type="molecule type" value="Genomic_DNA"/>
</dbReference>
<sequence length="178" mass="20531">MEKEPRKLVFRLTPWIFLLVLPLLYVDILWGHNIQLEQRFHYVSSSERKVIRKETVEKKQEYSLDFLLSKLVKEEDQSKLKSTGLACNPEIFSKHCVTNRPVLIDTATMTVTIPSNQPVQETVIRPYARQEDQVLLESVTPVKILQGNTTSLPEAAEEHRDNIEEKPGKLKLNRPLAA</sequence>
<feature type="compositionally biased region" description="Basic and acidic residues" evidence="1">
    <location>
        <begin position="156"/>
        <end position="168"/>
    </location>
</feature>
<organism evidence="3 4">
    <name type="scientific">Handroanthus impetiginosus</name>
    <dbReference type="NCBI Taxonomy" id="429701"/>
    <lineage>
        <taxon>Eukaryota</taxon>
        <taxon>Viridiplantae</taxon>
        <taxon>Streptophyta</taxon>
        <taxon>Embryophyta</taxon>
        <taxon>Tracheophyta</taxon>
        <taxon>Spermatophyta</taxon>
        <taxon>Magnoliopsida</taxon>
        <taxon>eudicotyledons</taxon>
        <taxon>Gunneridae</taxon>
        <taxon>Pentapetalae</taxon>
        <taxon>asterids</taxon>
        <taxon>lamiids</taxon>
        <taxon>Lamiales</taxon>
        <taxon>Bignoniaceae</taxon>
        <taxon>Crescentiina</taxon>
        <taxon>Tabebuia alliance</taxon>
        <taxon>Handroanthus</taxon>
    </lineage>
</organism>
<keyword evidence="4" id="KW-1185">Reference proteome</keyword>
<evidence type="ECO:0000256" key="1">
    <source>
        <dbReference type="SAM" id="MobiDB-lite"/>
    </source>
</evidence>
<name>A0A2G9GW12_9LAMI</name>
<feature type="transmembrane region" description="Helical" evidence="2">
    <location>
        <begin position="12"/>
        <end position="30"/>
    </location>
</feature>